<evidence type="ECO:0000313" key="2">
    <source>
        <dbReference type="Proteomes" id="UP000814140"/>
    </source>
</evidence>
<reference evidence="1" key="2">
    <citation type="journal article" date="2022" name="New Phytol.">
        <title>Evolutionary transition to the ectomycorrhizal habit in the genomes of a hyperdiverse lineage of mushroom-forming fungi.</title>
        <authorList>
            <person name="Looney B."/>
            <person name="Miyauchi S."/>
            <person name="Morin E."/>
            <person name="Drula E."/>
            <person name="Courty P.E."/>
            <person name="Kohler A."/>
            <person name="Kuo A."/>
            <person name="LaButti K."/>
            <person name="Pangilinan J."/>
            <person name="Lipzen A."/>
            <person name="Riley R."/>
            <person name="Andreopoulos W."/>
            <person name="He G."/>
            <person name="Johnson J."/>
            <person name="Nolan M."/>
            <person name="Tritt A."/>
            <person name="Barry K.W."/>
            <person name="Grigoriev I.V."/>
            <person name="Nagy L.G."/>
            <person name="Hibbett D."/>
            <person name="Henrissat B."/>
            <person name="Matheny P.B."/>
            <person name="Labbe J."/>
            <person name="Martin F.M."/>
        </authorList>
    </citation>
    <scope>NUCLEOTIDE SEQUENCE</scope>
    <source>
        <strain evidence="1">HHB10654</strain>
    </source>
</reference>
<reference evidence="1" key="1">
    <citation type="submission" date="2021-03" db="EMBL/GenBank/DDBJ databases">
        <authorList>
            <consortium name="DOE Joint Genome Institute"/>
            <person name="Ahrendt S."/>
            <person name="Looney B.P."/>
            <person name="Miyauchi S."/>
            <person name="Morin E."/>
            <person name="Drula E."/>
            <person name="Courty P.E."/>
            <person name="Chicoki N."/>
            <person name="Fauchery L."/>
            <person name="Kohler A."/>
            <person name="Kuo A."/>
            <person name="Labutti K."/>
            <person name="Pangilinan J."/>
            <person name="Lipzen A."/>
            <person name="Riley R."/>
            <person name="Andreopoulos W."/>
            <person name="He G."/>
            <person name="Johnson J."/>
            <person name="Barry K.W."/>
            <person name="Grigoriev I.V."/>
            <person name="Nagy L."/>
            <person name="Hibbett D."/>
            <person name="Henrissat B."/>
            <person name="Matheny P.B."/>
            <person name="Labbe J."/>
            <person name="Martin F."/>
        </authorList>
    </citation>
    <scope>NUCLEOTIDE SEQUENCE</scope>
    <source>
        <strain evidence="1">HHB10654</strain>
    </source>
</reference>
<proteinExistence type="predicted"/>
<comment type="caution">
    <text evidence="1">The sequence shown here is derived from an EMBL/GenBank/DDBJ whole genome shotgun (WGS) entry which is preliminary data.</text>
</comment>
<name>A0ACB8T646_9AGAM</name>
<sequence>MVVSTARQCELNAGKSLAATRPRLASHVICLHTRRLCVDSWNALRRGAVHNDSRSSCPQRSMSQPSKQPVSGLAKLKRDFSSNAPIKPTVALATSNAPVKRSTISDALRRAIEEGVASREADAKPAASLYPTPLSQKRSLPSQPTDAPPAKRRLPDSWNDTSSSSSTYNYTSSARSLSSTPYDGGSSLSTESKSERKPLVVPAKTLKAVAKPAALFLSAEQKQILQLVKEGKSVFYTGSAGTGKSVLLRNIITTLQKSYARVSDAVAVTASTGLFSLAGQAWLWYRGLQHRWCDDPFLCWYWARYRIRRDTR</sequence>
<protein>
    <submittedName>
        <fullName evidence="1">Uncharacterized protein</fullName>
    </submittedName>
</protein>
<keyword evidence="2" id="KW-1185">Reference proteome</keyword>
<accession>A0ACB8T646</accession>
<gene>
    <name evidence="1" type="ORF">BV25DRAFT_325685</name>
</gene>
<evidence type="ECO:0000313" key="1">
    <source>
        <dbReference type="EMBL" id="KAI0063977.1"/>
    </source>
</evidence>
<organism evidence="1 2">
    <name type="scientific">Artomyces pyxidatus</name>
    <dbReference type="NCBI Taxonomy" id="48021"/>
    <lineage>
        <taxon>Eukaryota</taxon>
        <taxon>Fungi</taxon>
        <taxon>Dikarya</taxon>
        <taxon>Basidiomycota</taxon>
        <taxon>Agaricomycotina</taxon>
        <taxon>Agaricomycetes</taxon>
        <taxon>Russulales</taxon>
        <taxon>Auriscalpiaceae</taxon>
        <taxon>Artomyces</taxon>
    </lineage>
</organism>
<dbReference type="Proteomes" id="UP000814140">
    <property type="component" value="Unassembled WGS sequence"/>
</dbReference>
<dbReference type="EMBL" id="MU277200">
    <property type="protein sequence ID" value="KAI0063977.1"/>
    <property type="molecule type" value="Genomic_DNA"/>
</dbReference>